<dbReference type="AlphaFoldDB" id="A0A7J9MR65"/>
<name>A0A7J9MR65_GOSSC</name>
<organism evidence="1 2">
    <name type="scientific">Gossypium schwendimanii</name>
    <name type="common">Cotton</name>
    <dbReference type="NCBI Taxonomy" id="34291"/>
    <lineage>
        <taxon>Eukaryota</taxon>
        <taxon>Viridiplantae</taxon>
        <taxon>Streptophyta</taxon>
        <taxon>Embryophyta</taxon>
        <taxon>Tracheophyta</taxon>
        <taxon>Spermatophyta</taxon>
        <taxon>Magnoliopsida</taxon>
        <taxon>eudicotyledons</taxon>
        <taxon>Gunneridae</taxon>
        <taxon>Pentapetalae</taxon>
        <taxon>rosids</taxon>
        <taxon>malvids</taxon>
        <taxon>Malvales</taxon>
        <taxon>Malvaceae</taxon>
        <taxon>Malvoideae</taxon>
        <taxon>Gossypium</taxon>
    </lineage>
</organism>
<accession>A0A7J9MR65</accession>
<comment type="caution">
    <text evidence="1">The sequence shown here is derived from an EMBL/GenBank/DDBJ whole genome shotgun (WGS) entry which is preliminary data.</text>
</comment>
<evidence type="ECO:0008006" key="3">
    <source>
        <dbReference type="Google" id="ProtNLM"/>
    </source>
</evidence>
<evidence type="ECO:0000313" key="1">
    <source>
        <dbReference type="EMBL" id="MBA0873613.1"/>
    </source>
</evidence>
<sequence>MYKKIFGIRREINSICPRCGIEKETLIHAMKNCPRAQAVLVYGGLNNNLLEGSYFQCVDWIEDVARMLDKKALFDLITEEAKSDLGKSCCFKPRFLHFQPFGET</sequence>
<dbReference type="Proteomes" id="UP000593576">
    <property type="component" value="Unassembled WGS sequence"/>
</dbReference>
<gene>
    <name evidence="1" type="ORF">Goshw_004708</name>
</gene>
<feature type="non-terminal residue" evidence="1">
    <location>
        <position position="104"/>
    </location>
</feature>
<dbReference type="OrthoDB" id="977403at2759"/>
<reference evidence="1 2" key="1">
    <citation type="journal article" date="2019" name="Genome Biol. Evol.">
        <title>Insights into the evolution of the New World diploid cottons (Gossypium, subgenus Houzingenia) based on genome sequencing.</title>
        <authorList>
            <person name="Grover C.E."/>
            <person name="Arick M.A. 2nd"/>
            <person name="Thrash A."/>
            <person name="Conover J.L."/>
            <person name="Sanders W.S."/>
            <person name="Peterson D.G."/>
            <person name="Frelichowski J.E."/>
            <person name="Scheffler J.A."/>
            <person name="Scheffler B.E."/>
            <person name="Wendel J.F."/>
        </authorList>
    </citation>
    <scope>NUCLEOTIDE SEQUENCE [LARGE SCALE GENOMIC DNA]</scope>
    <source>
        <strain evidence="1">1</strain>
        <tissue evidence="1">Leaf</tissue>
    </source>
</reference>
<keyword evidence="2" id="KW-1185">Reference proteome</keyword>
<evidence type="ECO:0000313" key="2">
    <source>
        <dbReference type="Proteomes" id="UP000593576"/>
    </source>
</evidence>
<dbReference type="EMBL" id="JABFAF010000013">
    <property type="protein sequence ID" value="MBA0873613.1"/>
    <property type="molecule type" value="Genomic_DNA"/>
</dbReference>
<protein>
    <recommendedName>
        <fullName evidence="3">Reverse transcriptase zinc-binding domain-containing protein</fullName>
    </recommendedName>
</protein>
<proteinExistence type="predicted"/>